<evidence type="ECO:0000256" key="1">
    <source>
        <dbReference type="ARBA" id="ARBA00008404"/>
    </source>
</evidence>
<sequence>MGLLGDVISGVLLLTGAAFCLVSGIGLVRFPDTVSRLHAASKAQTLGLLLVVLGAVFQTPLGKAPALLLVGAFSLLTAPVTGHIVARIAYRTDAVERRQVVLDELAARLIDERGPNGREGDERGPEDREPPPTSGT</sequence>
<dbReference type="RefSeq" id="WP_122183467.1">
    <property type="nucleotide sequence ID" value="NZ_RFFJ01000039.1"/>
</dbReference>
<keyword evidence="3" id="KW-1133">Transmembrane helix</keyword>
<keyword evidence="5" id="KW-1185">Reference proteome</keyword>
<feature type="transmembrane region" description="Helical" evidence="3">
    <location>
        <begin position="67"/>
        <end position="90"/>
    </location>
</feature>
<protein>
    <submittedName>
        <fullName evidence="4">Monovalent cation/H(+) antiporter subunit G</fullName>
    </submittedName>
</protein>
<feature type="compositionally biased region" description="Basic and acidic residues" evidence="2">
    <location>
        <begin position="111"/>
        <end position="130"/>
    </location>
</feature>
<reference evidence="4 5" key="1">
    <citation type="submission" date="2018-10" db="EMBL/GenBank/DDBJ databases">
        <title>Isolation, diversity and antifungal activity of actinobacteria from wheat.</title>
        <authorList>
            <person name="Han C."/>
        </authorList>
    </citation>
    <scope>NUCLEOTIDE SEQUENCE [LARGE SCALE GENOMIC DNA]</scope>
    <source>
        <strain evidence="4 5">NEAU-YY642</strain>
    </source>
</reference>
<feature type="region of interest" description="Disordered" evidence="2">
    <location>
        <begin position="111"/>
        <end position="136"/>
    </location>
</feature>
<dbReference type="PANTHER" id="PTHR34703:SF1">
    <property type="entry name" value="ANTIPORTER SUBUNIT MNHG2-RELATED"/>
    <property type="match status" value="1"/>
</dbReference>
<proteinExistence type="inferred from homology"/>
<evidence type="ECO:0000256" key="2">
    <source>
        <dbReference type="SAM" id="MobiDB-lite"/>
    </source>
</evidence>
<organism evidence="4 5">
    <name type="scientific">Streptomyces triticirhizae</name>
    <dbReference type="NCBI Taxonomy" id="2483353"/>
    <lineage>
        <taxon>Bacteria</taxon>
        <taxon>Bacillati</taxon>
        <taxon>Actinomycetota</taxon>
        <taxon>Actinomycetes</taxon>
        <taxon>Kitasatosporales</taxon>
        <taxon>Streptomycetaceae</taxon>
        <taxon>Streptomyces</taxon>
    </lineage>
</organism>
<accession>A0A3M2LZN9</accession>
<dbReference type="InterPro" id="IPR005133">
    <property type="entry name" value="PhaG_MnhG_YufB"/>
</dbReference>
<comment type="similarity">
    <text evidence="1">Belongs to the CPA3 antiporters (TC 2.A.63) subunit G family.</text>
</comment>
<dbReference type="Proteomes" id="UP000278673">
    <property type="component" value="Unassembled WGS sequence"/>
</dbReference>
<name>A0A3M2LZN9_9ACTN</name>
<comment type="caution">
    <text evidence="4">The sequence shown here is derived from an EMBL/GenBank/DDBJ whole genome shotgun (WGS) entry which is preliminary data.</text>
</comment>
<dbReference type="Pfam" id="PF03334">
    <property type="entry name" value="PhaG_MnhG_YufB"/>
    <property type="match status" value="1"/>
</dbReference>
<feature type="transmembrane region" description="Helical" evidence="3">
    <location>
        <begin position="12"/>
        <end position="31"/>
    </location>
</feature>
<keyword evidence="3" id="KW-0472">Membrane</keyword>
<keyword evidence="3" id="KW-0812">Transmembrane</keyword>
<dbReference type="NCBIfam" id="NF009314">
    <property type="entry name" value="PRK12674.1-2"/>
    <property type="match status" value="1"/>
</dbReference>
<dbReference type="GO" id="GO:0015385">
    <property type="term" value="F:sodium:proton antiporter activity"/>
    <property type="evidence" value="ECO:0007669"/>
    <property type="project" value="TreeGrafter"/>
</dbReference>
<evidence type="ECO:0000313" key="5">
    <source>
        <dbReference type="Proteomes" id="UP000278673"/>
    </source>
</evidence>
<dbReference type="AlphaFoldDB" id="A0A3M2LZN9"/>
<dbReference type="PANTHER" id="PTHR34703">
    <property type="entry name" value="ANTIPORTER SUBUNIT MNHG2-RELATED"/>
    <property type="match status" value="1"/>
</dbReference>
<gene>
    <name evidence="4" type="ORF">EBN88_10055</name>
</gene>
<dbReference type="NCBIfam" id="TIGR01300">
    <property type="entry name" value="CPA3_mnhG_phaG"/>
    <property type="match status" value="1"/>
</dbReference>
<evidence type="ECO:0000256" key="3">
    <source>
        <dbReference type="SAM" id="Phobius"/>
    </source>
</evidence>
<evidence type="ECO:0000313" key="4">
    <source>
        <dbReference type="EMBL" id="RMI42053.1"/>
    </source>
</evidence>
<dbReference type="EMBL" id="RFFJ01000039">
    <property type="protein sequence ID" value="RMI42053.1"/>
    <property type="molecule type" value="Genomic_DNA"/>
</dbReference>